<dbReference type="Gene3D" id="3.40.50.1440">
    <property type="entry name" value="Tubulin/FtsZ, GTPase domain"/>
    <property type="match status" value="1"/>
</dbReference>
<gene>
    <name evidence="1" type="primary">ftsZ</name>
</gene>
<organism evidence="1">
    <name type="scientific">uncultured marine thaumarchaeote AD1000_44_E12</name>
    <dbReference type="NCBI Taxonomy" id="1455918"/>
    <lineage>
        <taxon>Archaea</taxon>
        <taxon>Nitrososphaerota</taxon>
        <taxon>environmental samples</taxon>
    </lineage>
</organism>
<protein>
    <submittedName>
        <fullName evidence="1">Tubulin/FtsZ GTPase (FtsZ)</fullName>
    </submittedName>
</protein>
<name>A0A075FXR6_9ARCH</name>
<evidence type="ECO:0000313" key="1">
    <source>
        <dbReference type="EMBL" id="AIE94261.1"/>
    </source>
</evidence>
<dbReference type="SUPFAM" id="SSF52490">
    <property type="entry name" value="Tubulin nucleotide-binding domain-like"/>
    <property type="match status" value="1"/>
</dbReference>
<sequence length="194" mass="21731">MPFKFEKERIFQSGLALKRIRQDSQCTIVVDNDALLDSNPDLTQNQCYDISNKAIESMMYSLKSSEISNDTNIMSTSKITGDVETSLKDSLRMLYEDAPPNSIKRSILYVYGGSNIPVGVLNTISNITGGTFDEDSTHIEMSSEESNVVMLSSIQGETKFDKYDPLGIISQENTIDWDEPECSIDCELDLKQLE</sequence>
<dbReference type="InterPro" id="IPR036525">
    <property type="entry name" value="Tubulin/FtsZ_GTPase_sf"/>
</dbReference>
<reference evidence="1" key="1">
    <citation type="journal article" date="2014" name="Genome Biol. Evol.">
        <title>Pangenome evidence for extensive interdomain horizontal transfer affecting lineage core and shell genes in uncultured planktonic thaumarchaeota and euryarchaeota.</title>
        <authorList>
            <person name="Deschamps P."/>
            <person name="Zivanovic Y."/>
            <person name="Moreira D."/>
            <person name="Rodriguez-Valera F."/>
            <person name="Lopez-Garcia P."/>
        </authorList>
    </citation>
    <scope>NUCLEOTIDE SEQUENCE</scope>
</reference>
<accession>A0A075FXR6</accession>
<dbReference type="EMBL" id="KF900419">
    <property type="protein sequence ID" value="AIE94261.1"/>
    <property type="molecule type" value="Genomic_DNA"/>
</dbReference>
<proteinExistence type="predicted"/>
<dbReference type="AlphaFoldDB" id="A0A075FXR6"/>